<feature type="compositionally biased region" description="Low complexity" evidence="12">
    <location>
        <begin position="138"/>
        <end position="147"/>
    </location>
</feature>
<keyword evidence="7" id="KW-1133">Transmembrane helix</keyword>
<gene>
    <name evidence="13" type="ORF">MVLG_04034</name>
</gene>
<evidence type="ECO:0000256" key="4">
    <source>
        <dbReference type="ARBA" id="ARBA00022692"/>
    </source>
</evidence>
<keyword evidence="15" id="KW-1185">Reference proteome</keyword>
<keyword evidence="8" id="KW-0496">Mitochondrion</keyword>
<evidence type="ECO:0000256" key="5">
    <source>
        <dbReference type="ARBA" id="ARBA00022737"/>
    </source>
</evidence>
<evidence type="ECO:0000256" key="9">
    <source>
        <dbReference type="ARBA" id="ARBA00023136"/>
    </source>
</evidence>
<dbReference type="Proteomes" id="UP000017200">
    <property type="component" value="Unassembled WGS sequence"/>
</dbReference>
<evidence type="ECO:0000256" key="10">
    <source>
        <dbReference type="PROSITE-ProRule" id="PRU00282"/>
    </source>
</evidence>
<name>U5H9Z7_USTV1</name>
<dbReference type="Gene3D" id="1.50.40.10">
    <property type="entry name" value="Mitochondrial carrier domain"/>
    <property type="match status" value="2"/>
</dbReference>
<dbReference type="GO" id="GO:1990542">
    <property type="term" value="P:mitochondrial transmembrane transport"/>
    <property type="evidence" value="ECO:0007669"/>
    <property type="project" value="InterPro"/>
</dbReference>
<feature type="compositionally biased region" description="Low complexity" evidence="12">
    <location>
        <begin position="35"/>
        <end position="48"/>
    </location>
</feature>
<reference evidence="13" key="2">
    <citation type="submission" date="2010-11" db="EMBL/GenBank/DDBJ databases">
        <authorList>
            <consortium name="The Broad Institute Genome Sequencing Platform"/>
            <person name="Earl A."/>
            <person name="Ward D."/>
            <person name="Feldgarden M."/>
            <person name="Gevers D."/>
            <person name="Butler R."/>
            <person name="Young S.K."/>
            <person name="Zeng Q."/>
            <person name="Gargeya S."/>
            <person name="Fitzgerald M."/>
            <person name="Haas B."/>
            <person name="Abouelleil A."/>
            <person name="Alvarado L."/>
            <person name="Arachchi H.M."/>
            <person name="Berlin A."/>
            <person name="Brown A."/>
            <person name="Chapman S.B."/>
            <person name="Chen Z."/>
            <person name="Dunbar C."/>
            <person name="Freedman E."/>
            <person name="Gearin G."/>
            <person name="Gellesch M."/>
            <person name="Goldberg J."/>
            <person name="Griggs A."/>
            <person name="Gujja S."/>
            <person name="Heilman E."/>
            <person name="Heiman D."/>
            <person name="Howarth C."/>
            <person name="Larson L."/>
            <person name="Lui A."/>
            <person name="MacDonald P.J.P."/>
            <person name="Mehta T."/>
            <person name="Montmayeur A."/>
            <person name="Murphy C."/>
            <person name="Neiman D."/>
            <person name="Pearson M."/>
            <person name="Priest M."/>
            <person name="Roberts A."/>
            <person name="Saif S."/>
            <person name="Shea T."/>
            <person name="Shenoy N."/>
            <person name="Sisk P."/>
            <person name="Stolte C."/>
            <person name="Sykes S."/>
            <person name="White J."/>
            <person name="Yandava C."/>
            <person name="Wortman J."/>
            <person name="Nusbaum C."/>
            <person name="Birren B."/>
        </authorList>
    </citation>
    <scope>NUCLEOTIDE SEQUENCE</scope>
    <source>
        <strain evidence="13">P1A1 Lamole</strain>
    </source>
</reference>
<evidence type="ECO:0000256" key="8">
    <source>
        <dbReference type="ARBA" id="ARBA00023128"/>
    </source>
</evidence>
<dbReference type="PRINTS" id="PR00926">
    <property type="entry name" value="MITOCARRIER"/>
</dbReference>
<keyword evidence="3 11" id="KW-0813">Transport</keyword>
<dbReference type="HOGENOM" id="CLU_015166_0_0_1"/>
<dbReference type="Pfam" id="PF00153">
    <property type="entry name" value="Mito_carr"/>
    <property type="match status" value="4"/>
</dbReference>
<feature type="repeat" description="Solcar" evidence="10">
    <location>
        <begin position="217"/>
        <end position="310"/>
    </location>
</feature>
<dbReference type="InterPro" id="IPR023395">
    <property type="entry name" value="MCP_dom_sf"/>
</dbReference>
<evidence type="ECO:0000256" key="12">
    <source>
        <dbReference type="SAM" id="MobiDB-lite"/>
    </source>
</evidence>
<evidence type="ECO:0000256" key="3">
    <source>
        <dbReference type="ARBA" id="ARBA00022448"/>
    </source>
</evidence>
<dbReference type="InterPro" id="IPR018108">
    <property type="entry name" value="MCP_transmembrane"/>
</dbReference>
<feature type="region of interest" description="Disordered" evidence="12">
    <location>
        <begin position="105"/>
        <end position="147"/>
    </location>
</feature>
<dbReference type="PROSITE" id="PS50920">
    <property type="entry name" value="SOLCAR"/>
    <property type="match status" value="3"/>
</dbReference>
<dbReference type="STRING" id="683840.U5H9Z7"/>
<dbReference type="PANTHER" id="PTHR45760:SF2">
    <property type="entry name" value="FI19922P1-RELATED"/>
    <property type="match status" value="1"/>
</dbReference>
<dbReference type="OrthoDB" id="1747031at2759"/>
<reference evidence="14" key="4">
    <citation type="submission" date="2015-06" db="UniProtKB">
        <authorList>
            <consortium name="EnsemblFungi"/>
        </authorList>
    </citation>
    <scope>IDENTIFICATION</scope>
</reference>
<keyword evidence="5" id="KW-0677">Repeat</keyword>
<dbReference type="GO" id="GO:0005743">
    <property type="term" value="C:mitochondrial inner membrane"/>
    <property type="evidence" value="ECO:0007669"/>
    <property type="project" value="UniProtKB-SubCell"/>
</dbReference>
<organism evidence="13">
    <name type="scientific">Microbotryum lychnidis-dioicae (strain p1A1 Lamole / MvSl-1064)</name>
    <name type="common">Anther smut fungus</name>
    <dbReference type="NCBI Taxonomy" id="683840"/>
    <lineage>
        <taxon>Eukaryota</taxon>
        <taxon>Fungi</taxon>
        <taxon>Dikarya</taxon>
        <taxon>Basidiomycota</taxon>
        <taxon>Pucciniomycotina</taxon>
        <taxon>Microbotryomycetes</taxon>
        <taxon>Microbotryales</taxon>
        <taxon>Microbotryaceae</taxon>
        <taxon>Microbotryum</taxon>
    </lineage>
</organism>
<dbReference type="PANTHER" id="PTHR45760">
    <property type="entry name" value="FI19922P1-RELATED"/>
    <property type="match status" value="1"/>
</dbReference>
<comment type="similarity">
    <text evidence="2 11">Belongs to the mitochondrial carrier (TC 2.A.29) family.</text>
</comment>
<evidence type="ECO:0000256" key="2">
    <source>
        <dbReference type="ARBA" id="ARBA00006375"/>
    </source>
</evidence>
<dbReference type="EnsemblFungi" id="MVLG_04034T0">
    <property type="protein sequence ID" value="MVLG_04034T0"/>
    <property type="gene ID" value="MVLG_04034"/>
</dbReference>
<evidence type="ECO:0000313" key="14">
    <source>
        <dbReference type="EnsemblFungi" id="MVLG_04034T0"/>
    </source>
</evidence>
<dbReference type="OMA" id="SCACAFP"/>
<feature type="region of interest" description="Disordered" evidence="12">
    <location>
        <begin position="1"/>
        <end position="54"/>
    </location>
</feature>
<evidence type="ECO:0000256" key="6">
    <source>
        <dbReference type="ARBA" id="ARBA00022792"/>
    </source>
</evidence>
<reference evidence="13 15" key="3">
    <citation type="journal article" date="2015" name="BMC Genomics">
        <title>Sex and parasites: genomic and transcriptomic analysis of Microbotryum lychnidis-dioicae, the biotrophic and plant-castrating anther smut fungus.</title>
        <authorList>
            <person name="Perlin M.H."/>
            <person name="Amselem J."/>
            <person name="Fontanillas E."/>
            <person name="Toh S.S."/>
            <person name="Chen Z."/>
            <person name="Goldberg J."/>
            <person name="Duplessis S."/>
            <person name="Henrissat B."/>
            <person name="Young S."/>
            <person name="Zeng Q."/>
            <person name="Aguileta G."/>
            <person name="Petit E."/>
            <person name="Badouin H."/>
            <person name="Andrews J."/>
            <person name="Razeeq D."/>
            <person name="Gabaldon T."/>
            <person name="Quesneville H."/>
            <person name="Giraud T."/>
            <person name="Hood M.E."/>
            <person name="Schultz D.J."/>
            <person name="Cuomo C.A."/>
        </authorList>
    </citation>
    <scope>NUCLEOTIDE SEQUENCE [LARGE SCALE GENOMIC DNA]</scope>
    <source>
        <strain evidence="13">P1A1 Lamole</strain>
        <strain evidence="15">p1A1 Lamole</strain>
    </source>
</reference>
<dbReference type="SUPFAM" id="SSF103506">
    <property type="entry name" value="Mitochondrial carrier"/>
    <property type="match status" value="1"/>
</dbReference>
<dbReference type="FunCoup" id="U5H9Z7">
    <property type="interactions" value="328"/>
</dbReference>
<dbReference type="AlphaFoldDB" id="U5H9Z7"/>
<proteinExistence type="inferred from homology"/>
<keyword evidence="6" id="KW-0999">Mitochondrion inner membrane</keyword>
<protein>
    <submittedName>
        <fullName evidence="13 14">Uncharacterized protein</fullName>
    </submittedName>
</protein>
<comment type="subcellular location">
    <subcellularLocation>
        <location evidence="1">Mitochondrion inner membrane</location>
        <topology evidence="1">Multi-pass membrane protein</topology>
    </subcellularLocation>
</comment>
<evidence type="ECO:0000256" key="1">
    <source>
        <dbReference type="ARBA" id="ARBA00004448"/>
    </source>
</evidence>
<feature type="compositionally biased region" description="Basic and acidic residues" evidence="12">
    <location>
        <begin position="12"/>
        <end position="34"/>
    </location>
</feature>
<dbReference type="EMBL" id="GL541683">
    <property type="protein sequence ID" value="KDE05663.1"/>
    <property type="molecule type" value="Genomic_DNA"/>
</dbReference>
<evidence type="ECO:0000313" key="15">
    <source>
        <dbReference type="Proteomes" id="UP000017200"/>
    </source>
</evidence>
<dbReference type="InterPro" id="IPR002067">
    <property type="entry name" value="MCP"/>
</dbReference>
<keyword evidence="9 10" id="KW-0472">Membrane</keyword>
<feature type="repeat" description="Solcar" evidence="10">
    <location>
        <begin position="333"/>
        <end position="419"/>
    </location>
</feature>
<keyword evidence="4 10" id="KW-0812">Transmembrane</keyword>
<dbReference type="InParanoid" id="U5H9Z7"/>
<evidence type="ECO:0000256" key="11">
    <source>
        <dbReference type="RuleBase" id="RU000488"/>
    </source>
</evidence>
<feature type="repeat" description="Solcar" evidence="10">
    <location>
        <begin position="437"/>
        <end position="533"/>
    </location>
</feature>
<reference evidence="15" key="1">
    <citation type="submission" date="2010-11" db="EMBL/GenBank/DDBJ databases">
        <title>The genome sequence of Microbotryum violaceum strain p1A1 Lamole.</title>
        <authorList>
            <person name="Cuomo C."/>
            <person name="Perlin M."/>
            <person name="Young S.K."/>
            <person name="Zeng Q."/>
            <person name="Gargeya S."/>
            <person name="Alvarado L."/>
            <person name="Berlin A."/>
            <person name="Chapman S.B."/>
            <person name="Chen Z."/>
            <person name="Freedman E."/>
            <person name="Gellesch M."/>
            <person name="Goldberg J."/>
            <person name="Griggs A."/>
            <person name="Gujja S."/>
            <person name="Heilman E."/>
            <person name="Heiman D."/>
            <person name="Howarth C."/>
            <person name="Mehta T."/>
            <person name="Neiman D."/>
            <person name="Pearson M."/>
            <person name="Roberts A."/>
            <person name="Saif S."/>
            <person name="Shea T."/>
            <person name="Shenoy N."/>
            <person name="Sisk P."/>
            <person name="Stolte C."/>
            <person name="Sykes S."/>
            <person name="White J."/>
            <person name="Yandava C."/>
            <person name="Haas B."/>
            <person name="Nusbaum C."/>
            <person name="Birren B."/>
        </authorList>
    </citation>
    <scope>NUCLEOTIDE SEQUENCE [LARGE SCALE GENOMIC DNA]</scope>
    <source>
        <strain evidence="15">p1A1 Lamole</strain>
    </source>
</reference>
<dbReference type="InterPro" id="IPR045315">
    <property type="entry name" value="Mtm1-like"/>
</dbReference>
<accession>U5H9Z7</accession>
<evidence type="ECO:0000256" key="7">
    <source>
        <dbReference type="ARBA" id="ARBA00022989"/>
    </source>
</evidence>
<dbReference type="EMBL" id="AEIJ01000392">
    <property type="status" value="NOT_ANNOTATED_CDS"/>
    <property type="molecule type" value="Genomic_DNA"/>
</dbReference>
<sequence>MGLLETSISEEVPFHSEAQKRSSRDGNTVDRHEPSGSGAPPQPSSSSGSGLGFAHQDAFSHHTLSARESNKKIEEKNKVIAAMVGATLTSLTMTPFDVVKTRLQTQPSQNARSSFIPASHLPPPTSRSTTSPWPPPIASTSTAPPESSVETRLASKLSTCCTKTYFNSNDKSLLCRFDPRHSTSSLPASGSHSSPISAARAAFVHHFAPAAPILHPGSMLLHASNGGALFANACLYPDPRHAVKATSSGTIGGSASAASPTHLTGFWDAVIKIARNEGISSLWRGTAPALAMSVPGQVVYMVGYDWGRRTAFDHAPQWAYAEVANADGRHLSKSYLTAVPLIAGGMSRTVVAALTSPLELVRTRLQSTSESTSVRSIVLTLRAEGGGLSSAWRGLPPTLWRDVPFSAIYWAGYEAIKRSITGGKGMGEGWQDQSLSSEFAVAFVSGAGSGMIAATVTNPFDVVKTRRQALVEAATGSGSSSTQAPLTKTFPILFDIANKEGWAGLMRGLTPRLAKVGPACGIMIASYEGLGRLLD</sequence>
<evidence type="ECO:0000313" key="13">
    <source>
        <dbReference type="EMBL" id="KDE05663.1"/>
    </source>
</evidence>